<dbReference type="AlphaFoldDB" id="A0A3E1NE62"/>
<evidence type="ECO:0000313" key="3">
    <source>
        <dbReference type="Proteomes" id="UP000261284"/>
    </source>
</evidence>
<proteinExistence type="predicted"/>
<dbReference type="RefSeq" id="WP_116849517.1">
    <property type="nucleotide sequence ID" value="NZ_QTJU01000012.1"/>
</dbReference>
<protein>
    <submittedName>
        <fullName evidence="2">Type IX secretion system membrane protein PorP/SprF</fullName>
    </submittedName>
</protein>
<evidence type="ECO:0000313" key="2">
    <source>
        <dbReference type="EMBL" id="RFM26068.1"/>
    </source>
</evidence>
<name>A0A3E1NE62_9BACT</name>
<evidence type="ECO:0000256" key="1">
    <source>
        <dbReference type="SAM" id="SignalP"/>
    </source>
</evidence>
<accession>A0A3E1NE62</accession>
<dbReference type="NCBIfam" id="TIGR03519">
    <property type="entry name" value="T9SS_PorP_fam"/>
    <property type="match status" value="1"/>
</dbReference>
<keyword evidence="3" id="KW-1185">Reference proteome</keyword>
<dbReference type="OrthoDB" id="1186563at2"/>
<organism evidence="2 3">
    <name type="scientific">Deminuibacter soli</name>
    <dbReference type="NCBI Taxonomy" id="2291815"/>
    <lineage>
        <taxon>Bacteria</taxon>
        <taxon>Pseudomonadati</taxon>
        <taxon>Bacteroidota</taxon>
        <taxon>Chitinophagia</taxon>
        <taxon>Chitinophagales</taxon>
        <taxon>Chitinophagaceae</taxon>
        <taxon>Deminuibacter</taxon>
    </lineage>
</organism>
<dbReference type="InterPro" id="IPR019861">
    <property type="entry name" value="PorP/SprF_Bacteroidetes"/>
</dbReference>
<dbReference type="Pfam" id="PF11751">
    <property type="entry name" value="PorP_SprF"/>
    <property type="match status" value="1"/>
</dbReference>
<feature type="chain" id="PRO_5017655227" evidence="1">
    <location>
        <begin position="27"/>
        <end position="344"/>
    </location>
</feature>
<feature type="signal peptide" evidence="1">
    <location>
        <begin position="1"/>
        <end position="26"/>
    </location>
</feature>
<keyword evidence="1" id="KW-0732">Signal</keyword>
<dbReference type="Proteomes" id="UP000261284">
    <property type="component" value="Unassembled WGS sequence"/>
</dbReference>
<reference evidence="2 3" key="1">
    <citation type="submission" date="2018-08" db="EMBL/GenBank/DDBJ databases">
        <title>Chitinophagaceae sp. K23C18032701, a novel bacterium isolated from forest soil.</title>
        <authorList>
            <person name="Wang C."/>
        </authorList>
    </citation>
    <scope>NUCLEOTIDE SEQUENCE [LARGE SCALE GENOMIC DNA]</scope>
    <source>
        <strain evidence="2 3">K23C18032701</strain>
    </source>
</reference>
<gene>
    <name evidence="2" type="ORF">DXN05_22360</name>
</gene>
<dbReference type="EMBL" id="QTJU01000012">
    <property type="protein sequence ID" value="RFM26068.1"/>
    <property type="molecule type" value="Genomic_DNA"/>
</dbReference>
<comment type="caution">
    <text evidence="2">The sequence shown here is derived from an EMBL/GenBank/DDBJ whole genome shotgun (WGS) entry which is preliminary data.</text>
</comment>
<sequence>MLLIFQRHPGWLCTLLLLLVASAANSQDLHFSQYFNAPLLVNPANTGFEPDADYRLGVNYRNQWASISNNPYKTFSVWGDAQLFNQRFENGWVGIGGALLRDVAGSGNLSSTKAYGSVAYHQMLGLSSLLSMGFSGGLVNKSVDISKLTFDNQWNGKFFDITIPSGEPFAYSSVYYLDLQLGVNYAWFPNENTYLNAGVSVMHLNKPNESFFAQKTALSETNRRMTFFLNGSFKQNDQWILSPNLYYSKMANSEELVLGLLANYNLSGDGNTQLIGGVYVRKGDAAIPMAGYQWNGFKLIVSYDVTTSGLSAYNQSRGAYELSITKTGLISPAARGTKCPVVRF</sequence>